<feature type="transmembrane region" description="Helical" evidence="2">
    <location>
        <begin position="423"/>
        <end position="446"/>
    </location>
</feature>
<dbReference type="GO" id="GO:0042910">
    <property type="term" value="F:xenobiotic transmembrane transporter activity"/>
    <property type="evidence" value="ECO:0007669"/>
    <property type="project" value="TreeGrafter"/>
</dbReference>
<feature type="transmembrane region" description="Helical" evidence="2">
    <location>
        <begin position="943"/>
        <end position="962"/>
    </location>
</feature>
<evidence type="ECO:0000256" key="2">
    <source>
        <dbReference type="SAM" id="Phobius"/>
    </source>
</evidence>
<dbReference type="OrthoDB" id="9757876at2"/>
<dbReference type="PRINTS" id="PR00702">
    <property type="entry name" value="ACRIFLAVINRP"/>
</dbReference>
<dbReference type="Gene3D" id="1.20.1640.10">
    <property type="entry name" value="Multidrug efflux transporter AcrB transmembrane domain"/>
    <property type="match status" value="2"/>
</dbReference>
<evidence type="ECO:0000313" key="3">
    <source>
        <dbReference type="EMBL" id="AQS55052.1"/>
    </source>
</evidence>
<feature type="transmembrane region" description="Helical" evidence="2">
    <location>
        <begin position="12"/>
        <end position="30"/>
    </location>
</feature>
<keyword evidence="2" id="KW-0812">Transmembrane</keyword>
<feature type="transmembrane region" description="Helical" evidence="2">
    <location>
        <begin position="355"/>
        <end position="375"/>
    </location>
</feature>
<dbReference type="Gene3D" id="3.30.70.1440">
    <property type="entry name" value="Multidrug efflux transporter AcrB pore domain"/>
    <property type="match status" value="1"/>
</dbReference>
<feature type="region of interest" description="Disordered" evidence="1">
    <location>
        <begin position="1031"/>
        <end position="1116"/>
    </location>
</feature>
<dbReference type="SUPFAM" id="SSF82714">
    <property type="entry name" value="Multidrug efflux transporter AcrB TolC docking domain, DN and DC subdomains"/>
    <property type="match status" value="2"/>
</dbReference>
<dbReference type="AlphaFoldDB" id="A0A1U9K4U8"/>
<gene>
    <name evidence="3" type="ORF">B0W44_03950</name>
</gene>
<dbReference type="InterPro" id="IPR027463">
    <property type="entry name" value="AcrB_DN_DC_subdom"/>
</dbReference>
<dbReference type="GO" id="GO:0005886">
    <property type="term" value="C:plasma membrane"/>
    <property type="evidence" value="ECO:0007669"/>
    <property type="project" value="TreeGrafter"/>
</dbReference>
<dbReference type="InterPro" id="IPR001036">
    <property type="entry name" value="Acrflvin-R"/>
</dbReference>
<evidence type="ECO:0000313" key="4">
    <source>
        <dbReference type="Proteomes" id="UP000188603"/>
    </source>
</evidence>
<protein>
    <submittedName>
        <fullName evidence="3">MFS transporter</fullName>
    </submittedName>
</protein>
<keyword evidence="2" id="KW-1133">Transmembrane helix</keyword>
<accession>A0A1U9K4U8</accession>
<feature type="transmembrane region" description="Helical" evidence="2">
    <location>
        <begin position="897"/>
        <end position="922"/>
    </location>
</feature>
<feature type="compositionally biased region" description="Basic and acidic residues" evidence="1">
    <location>
        <begin position="1056"/>
        <end position="1078"/>
    </location>
</feature>
<dbReference type="PANTHER" id="PTHR32063:SF0">
    <property type="entry name" value="SWARMING MOTILITY PROTEIN SWRC"/>
    <property type="match status" value="1"/>
</dbReference>
<feature type="transmembrane region" description="Helical" evidence="2">
    <location>
        <begin position="519"/>
        <end position="538"/>
    </location>
</feature>
<keyword evidence="4" id="KW-1185">Reference proteome</keyword>
<name>A0A1U9K4U8_9BACL</name>
<dbReference type="PANTHER" id="PTHR32063">
    <property type="match status" value="1"/>
</dbReference>
<dbReference type="Pfam" id="PF00873">
    <property type="entry name" value="ACR_tran"/>
    <property type="match status" value="1"/>
</dbReference>
<dbReference type="Gene3D" id="3.30.70.1430">
    <property type="entry name" value="Multidrug efflux transporter AcrB pore domain"/>
    <property type="match status" value="2"/>
</dbReference>
<dbReference type="RefSeq" id="WP_077718869.1">
    <property type="nucleotide sequence ID" value="NZ_CP019699.1"/>
</dbReference>
<feature type="transmembrane region" description="Helical" evidence="2">
    <location>
        <begin position="871"/>
        <end position="891"/>
    </location>
</feature>
<sequence length="1147" mass="124994">MWLAKTAIRRPVLTVVFMIIVLALGAVSLTELNMDLIPDIHPPVGAVVASYPGAGPDEVLEKVTKPLEQRLGTLAGLKTIQSQTQEGLVLILLEFEWSEDINDKQNDVISRINQVDLPSDVDTPTFLKFDPSSIPIMQLSVMNGDETDELREEVDDIVQSLTNLSGVASADESGLLDRQIKVELDPEEMDRLGLSHADIQDVLEANHLSLPGGVVQDGDDELTTRVIGELPDVDALKDVLVTVDPATGEDVTLSDIASVDVSTEDRTLITRTNEEPSVNINVYKQSGENTAAVAAAVHDEIEELQDELDVEIVTIFDQGEYVERAVGNVSSAMISGGILAMLVLFLILRSFKSPLMIGVAIPFSVIVTFVLMYFADFTLNIMTLGGLALGIGMLVDNSIVVIENTYRHLHMGKPPKQAAAEGAGEVAAAITASTLTTLAVFLPVVFVSGIVGTIFREFAFTVSFSLLASLFVALTVVPVMAANLLKSPRKNKEKERQQSEFYTRYRSVVKWALNHRKSVIAIALVLLVAGGAGVWSVGSEFLPAMDEGLFIAEVEMPPGTGLAKTDEVTEEIEAILADERDVQDFQTVMGTAEGEAALYGDSGRHIAQIYVSLVDRNQRDRTTSEIMNALRSDIESVHDDADITLTEQTSFEAGGAPNTVGFLVSGDKEVLDDHLDEITSALEDVAHVTDVMNSEAETQPELQVTVDREKARDHGLVPAEVVAAVSEAIRGEVVTRVADDEGTERDVLLRYDRSVTESPDALNDLDVGGVTLGEVADIEEGEGPTTLQRHNLENAVEYTVQYRDATFGEMEQAVQAELDDLDLPDELDVIFIGASEMLDDAVSDLTLAAVLSVLLVFLVLAGQFESFKYPFVILFTLPLMVIGVALALFVTQTPVGVTVMIGLIVLVGIVVNNAIVMVDYINRLKQAGRMTYDAIVEASAIRLRPIVMTATTTILGLLPLSLGIGEGTEIQQPLAIAVIGGLLSSTLLTLIVIPVVYSWFDPETRYRYTYYPARPPRQLQYVDADDLALPEGDAESERTAHESSRAREDEDVQGEAGKRERQTTAEDRDGGQGTRLDEASYSSLDEQSDTADRETESRADKQQETKTQRTSDDLSWEEVLDLMSRMLEVAKKLPSRDERKENDDEER</sequence>
<dbReference type="Gene3D" id="3.30.70.1320">
    <property type="entry name" value="Multidrug efflux transporter AcrB pore domain like"/>
    <property type="match status" value="1"/>
</dbReference>
<feature type="region of interest" description="Disordered" evidence="1">
    <location>
        <begin position="1128"/>
        <end position="1147"/>
    </location>
</feature>
<dbReference type="SUPFAM" id="SSF82866">
    <property type="entry name" value="Multidrug efflux transporter AcrB transmembrane domain"/>
    <property type="match status" value="2"/>
</dbReference>
<reference evidence="3 4" key="1">
    <citation type="journal article" date="2015" name="Int. J. Syst. Evol. Microbiol.">
        <title>Novibacillus thermophilus gen. nov., sp. nov., a Gram-staining-negative and moderately thermophilic member of the family Thermoactinomycetaceae.</title>
        <authorList>
            <person name="Yang G."/>
            <person name="Chen J."/>
            <person name="Zhou S."/>
        </authorList>
    </citation>
    <scope>NUCLEOTIDE SEQUENCE [LARGE SCALE GENOMIC DNA]</scope>
    <source>
        <strain evidence="3 4">SG-1</strain>
    </source>
</reference>
<proteinExistence type="predicted"/>
<feature type="transmembrane region" description="Helical" evidence="2">
    <location>
        <begin position="458"/>
        <end position="485"/>
    </location>
</feature>
<feature type="transmembrane region" description="Helical" evidence="2">
    <location>
        <begin position="381"/>
        <end position="402"/>
    </location>
</feature>
<dbReference type="STRING" id="1471761.B0W44_03950"/>
<dbReference type="KEGG" id="ntr:B0W44_03950"/>
<organism evidence="3 4">
    <name type="scientific">Novibacillus thermophilus</name>
    <dbReference type="NCBI Taxonomy" id="1471761"/>
    <lineage>
        <taxon>Bacteria</taxon>
        <taxon>Bacillati</taxon>
        <taxon>Bacillota</taxon>
        <taxon>Bacilli</taxon>
        <taxon>Bacillales</taxon>
        <taxon>Thermoactinomycetaceae</taxon>
        <taxon>Novibacillus</taxon>
    </lineage>
</organism>
<feature type="compositionally biased region" description="Basic and acidic residues" evidence="1">
    <location>
        <begin position="1090"/>
        <end position="1112"/>
    </location>
</feature>
<dbReference type="Gene3D" id="3.30.2090.10">
    <property type="entry name" value="Multidrug efflux transporter AcrB TolC docking domain, DN and DC subdomains"/>
    <property type="match status" value="2"/>
</dbReference>
<dbReference type="Proteomes" id="UP000188603">
    <property type="component" value="Chromosome"/>
</dbReference>
<evidence type="ECO:0000256" key="1">
    <source>
        <dbReference type="SAM" id="MobiDB-lite"/>
    </source>
</evidence>
<feature type="compositionally biased region" description="Basic and acidic residues" evidence="1">
    <location>
        <begin position="1035"/>
        <end position="1048"/>
    </location>
</feature>
<dbReference type="SUPFAM" id="SSF82693">
    <property type="entry name" value="Multidrug efflux transporter AcrB pore domain, PN1, PN2, PC1 and PC2 subdomains"/>
    <property type="match status" value="3"/>
</dbReference>
<feature type="transmembrane region" description="Helical" evidence="2">
    <location>
        <begin position="845"/>
        <end position="864"/>
    </location>
</feature>
<feature type="transmembrane region" description="Helical" evidence="2">
    <location>
        <begin position="974"/>
        <end position="1000"/>
    </location>
</feature>
<feature type="transmembrane region" description="Helical" evidence="2">
    <location>
        <begin position="329"/>
        <end position="348"/>
    </location>
</feature>
<dbReference type="EMBL" id="CP019699">
    <property type="protein sequence ID" value="AQS55052.1"/>
    <property type="molecule type" value="Genomic_DNA"/>
</dbReference>
<keyword evidence="2" id="KW-0472">Membrane</keyword>